<reference evidence="1" key="1">
    <citation type="journal article" date="2023" name="bioRxiv">
        <title>Improved chromosome-level genome assembly for marigold (Tagetes erecta).</title>
        <authorList>
            <person name="Jiang F."/>
            <person name="Yuan L."/>
            <person name="Wang S."/>
            <person name="Wang H."/>
            <person name="Xu D."/>
            <person name="Wang A."/>
            <person name="Fan W."/>
        </authorList>
    </citation>
    <scope>NUCLEOTIDE SEQUENCE</scope>
    <source>
        <strain evidence="1">WSJ</strain>
        <tissue evidence="1">Leaf</tissue>
    </source>
</reference>
<dbReference type="PANTHER" id="PTHR11764:SF71">
    <property type="entry name" value="TERPENE CYCLASE_MUTASE FAMILY MEMBER"/>
    <property type="match status" value="1"/>
</dbReference>
<comment type="caution">
    <text evidence="1">The sequence shown here is derived from an EMBL/GenBank/DDBJ whole genome shotgun (WGS) entry which is preliminary data.</text>
</comment>
<evidence type="ECO:0000313" key="1">
    <source>
        <dbReference type="EMBL" id="KAK1422784.1"/>
    </source>
</evidence>
<evidence type="ECO:0000313" key="2">
    <source>
        <dbReference type="Proteomes" id="UP001229421"/>
    </source>
</evidence>
<dbReference type="InterPro" id="IPR018333">
    <property type="entry name" value="Squalene_cyclase"/>
</dbReference>
<accession>A0AAD8KHF7</accession>
<dbReference type="GO" id="GO:0005811">
    <property type="term" value="C:lipid droplet"/>
    <property type="evidence" value="ECO:0007669"/>
    <property type="project" value="InterPro"/>
</dbReference>
<dbReference type="EMBL" id="JAUHHV010000005">
    <property type="protein sequence ID" value="KAK1422784.1"/>
    <property type="molecule type" value="Genomic_DNA"/>
</dbReference>
<name>A0AAD8KHF7_TARER</name>
<dbReference type="Proteomes" id="UP001229421">
    <property type="component" value="Unassembled WGS sequence"/>
</dbReference>
<dbReference type="AlphaFoldDB" id="A0AAD8KHF7"/>
<dbReference type="InterPro" id="IPR008930">
    <property type="entry name" value="Terpenoid_cyclase/PrenylTrfase"/>
</dbReference>
<keyword evidence="2" id="KW-1185">Reference proteome</keyword>
<protein>
    <recommendedName>
        <fullName evidence="3">Squalene cyclase C-terminal domain-containing protein</fullName>
    </recommendedName>
</protein>
<organism evidence="1 2">
    <name type="scientific">Tagetes erecta</name>
    <name type="common">African marigold</name>
    <dbReference type="NCBI Taxonomy" id="13708"/>
    <lineage>
        <taxon>Eukaryota</taxon>
        <taxon>Viridiplantae</taxon>
        <taxon>Streptophyta</taxon>
        <taxon>Embryophyta</taxon>
        <taxon>Tracheophyta</taxon>
        <taxon>Spermatophyta</taxon>
        <taxon>Magnoliopsida</taxon>
        <taxon>eudicotyledons</taxon>
        <taxon>Gunneridae</taxon>
        <taxon>Pentapetalae</taxon>
        <taxon>asterids</taxon>
        <taxon>campanulids</taxon>
        <taxon>Asterales</taxon>
        <taxon>Asteraceae</taxon>
        <taxon>Asteroideae</taxon>
        <taxon>Heliantheae alliance</taxon>
        <taxon>Tageteae</taxon>
        <taxon>Tagetes</taxon>
    </lineage>
</organism>
<dbReference type="SUPFAM" id="SSF48239">
    <property type="entry name" value="Terpenoid cyclases/Protein prenyltransferases"/>
    <property type="match status" value="1"/>
</dbReference>
<evidence type="ECO:0008006" key="3">
    <source>
        <dbReference type="Google" id="ProtNLM"/>
    </source>
</evidence>
<dbReference type="PANTHER" id="PTHR11764">
    <property type="entry name" value="TERPENE CYCLASE/MUTASE FAMILY MEMBER"/>
    <property type="match status" value="1"/>
</dbReference>
<dbReference type="Gene3D" id="1.50.10.20">
    <property type="match status" value="1"/>
</dbReference>
<sequence length="137" mass="15413">MLGLMLGGQVERDPTPLHKAAKLLINAQLDNGDFPQQEITGASLKNCLLHYAKHKNIFPLWALGEYRKRIWINSSVLNHSDSAFRAFVSLKESFRMVHLSAEWYIHLSIPEPVYSFPSSSSSSSSTSFSKISFNNLT</sequence>
<dbReference type="GO" id="GO:0016104">
    <property type="term" value="P:triterpenoid biosynthetic process"/>
    <property type="evidence" value="ECO:0007669"/>
    <property type="project" value="InterPro"/>
</dbReference>
<proteinExistence type="predicted"/>
<gene>
    <name evidence="1" type="ORF">QVD17_18071</name>
</gene>
<dbReference type="GO" id="GO:0042300">
    <property type="term" value="F:beta-amyrin synthase activity"/>
    <property type="evidence" value="ECO:0007669"/>
    <property type="project" value="TreeGrafter"/>
</dbReference>